<evidence type="ECO:0000259" key="1">
    <source>
        <dbReference type="Pfam" id="PF12697"/>
    </source>
</evidence>
<feature type="domain" description="AB hydrolase-1" evidence="1">
    <location>
        <begin position="24"/>
        <end position="252"/>
    </location>
</feature>
<evidence type="ECO:0000313" key="2">
    <source>
        <dbReference type="EMBL" id="MCF2526506.1"/>
    </source>
</evidence>
<sequence>MNRTVTSTAVGTVHYSVAGTGPGLVLVHGTGGDSRTNFGHLVEHFADRHTVVTPDFAGSGETSDPGGNLGLELLAAQVLAAADDAVDGPVDLLGFSLGALIAATAAAARPEKIRRLILLNGWVDNADPRHTMVFELWRKLTADEPELAPAFASAIGFAPAFLTGLGDAGIKQIQAGEPPAGTARQIELGLRADVSAALPQITAPTLVIGSTADYLVPVAGAKALHAGIAGSTYAELDSGHLVLFEKAAELVKLVRDFTARQ</sequence>
<protein>
    <submittedName>
        <fullName evidence="2">Alpha/beta hydrolase</fullName>
    </submittedName>
</protein>
<dbReference type="EMBL" id="JAKFHA010000002">
    <property type="protein sequence ID" value="MCF2526506.1"/>
    <property type="molecule type" value="Genomic_DNA"/>
</dbReference>
<dbReference type="PANTHER" id="PTHR43433:SF5">
    <property type="entry name" value="AB HYDROLASE-1 DOMAIN-CONTAINING PROTEIN"/>
    <property type="match status" value="1"/>
</dbReference>
<organism evidence="2 3">
    <name type="scientific">Yinghuangia soli</name>
    <dbReference type="NCBI Taxonomy" id="2908204"/>
    <lineage>
        <taxon>Bacteria</taxon>
        <taxon>Bacillati</taxon>
        <taxon>Actinomycetota</taxon>
        <taxon>Actinomycetes</taxon>
        <taxon>Kitasatosporales</taxon>
        <taxon>Streptomycetaceae</taxon>
        <taxon>Yinghuangia</taxon>
    </lineage>
</organism>
<keyword evidence="2" id="KW-0378">Hydrolase</keyword>
<accession>A0AA41PWK7</accession>
<proteinExistence type="predicted"/>
<dbReference type="PANTHER" id="PTHR43433">
    <property type="entry name" value="HYDROLASE, ALPHA/BETA FOLD FAMILY PROTEIN"/>
    <property type="match status" value="1"/>
</dbReference>
<dbReference type="Gene3D" id="3.40.50.1820">
    <property type="entry name" value="alpha/beta hydrolase"/>
    <property type="match status" value="1"/>
</dbReference>
<comment type="caution">
    <text evidence="2">The sequence shown here is derived from an EMBL/GenBank/DDBJ whole genome shotgun (WGS) entry which is preliminary data.</text>
</comment>
<dbReference type="RefSeq" id="WP_235050614.1">
    <property type="nucleotide sequence ID" value="NZ_JAKFHA010000002.1"/>
</dbReference>
<dbReference type="AlphaFoldDB" id="A0AA41PWK7"/>
<dbReference type="Pfam" id="PF12697">
    <property type="entry name" value="Abhydrolase_6"/>
    <property type="match status" value="1"/>
</dbReference>
<dbReference type="InterPro" id="IPR000073">
    <property type="entry name" value="AB_hydrolase_1"/>
</dbReference>
<dbReference type="SUPFAM" id="SSF53474">
    <property type="entry name" value="alpha/beta-Hydrolases"/>
    <property type="match status" value="1"/>
</dbReference>
<dbReference type="Proteomes" id="UP001165378">
    <property type="component" value="Unassembled WGS sequence"/>
</dbReference>
<dbReference type="InterPro" id="IPR050471">
    <property type="entry name" value="AB_hydrolase"/>
</dbReference>
<name>A0AA41PWK7_9ACTN</name>
<evidence type="ECO:0000313" key="3">
    <source>
        <dbReference type="Proteomes" id="UP001165378"/>
    </source>
</evidence>
<dbReference type="InterPro" id="IPR029058">
    <property type="entry name" value="AB_hydrolase_fold"/>
</dbReference>
<reference evidence="2" key="1">
    <citation type="submission" date="2022-01" db="EMBL/GenBank/DDBJ databases">
        <title>Genome-Based Taxonomic Classification of the Phylum Actinobacteria.</title>
        <authorList>
            <person name="Gao Y."/>
        </authorList>
    </citation>
    <scope>NUCLEOTIDE SEQUENCE</scope>
    <source>
        <strain evidence="2">KLBMP 8922</strain>
    </source>
</reference>
<keyword evidence="3" id="KW-1185">Reference proteome</keyword>
<dbReference type="GO" id="GO:0016787">
    <property type="term" value="F:hydrolase activity"/>
    <property type="evidence" value="ECO:0007669"/>
    <property type="project" value="UniProtKB-KW"/>
</dbReference>
<dbReference type="PRINTS" id="PR00111">
    <property type="entry name" value="ABHYDROLASE"/>
</dbReference>
<gene>
    <name evidence="2" type="ORF">LZ495_04625</name>
</gene>